<gene>
    <name evidence="5" type="ORF">ABH943_001824</name>
</gene>
<dbReference type="PRINTS" id="PR00032">
    <property type="entry name" value="HTHARAC"/>
</dbReference>
<dbReference type="InterPro" id="IPR018060">
    <property type="entry name" value="HTH_AraC"/>
</dbReference>
<evidence type="ECO:0000313" key="5">
    <source>
        <dbReference type="EMBL" id="MFK4441809.1"/>
    </source>
</evidence>
<accession>A0ABW8MEP0</accession>
<proteinExistence type="predicted"/>
<evidence type="ECO:0000256" key="1">
    <source>
        <dbReference type="ARBA" id="ARBA00023015"/>
    </source>
</evidence>
<comment type="caution">
    <text evidence="5">The sequence shown here is derived from an EMBL/GenBank/DDBJ whole genome shotgun (WGS) entry which is preliminary data.</text>
</comment>
<dbReference type="Gene3D" id="1.10.10.60">
    <property type="entry name" value="Homeodomain-like"/>
    <property type="match status" value="2"/>
</dbReference>
<dbReference type="PANTHER" id="PTHR46796:SF7">
    <property type="entry name" value="ARAC FAMILY TRANSCRIPTIONAL REGULATOR"/>
    <property type="match status" value="1"/>
</dbReference>
<organism evidence="5 6">
    <name type="scientific">Caballeronia udeis</name>
    <dbReference type="NCBI Taxonomy" id="1232866"/>
    <lineage>
        <taxon>Bacteria</taxon>
        <taxon>Pseudomonadati</taxon>
        <taxon>Pseudomonadota</taxon>
        <taxon>Betaproteobacteria</taxon>
        <taxon>Burkholderiales</taxon>
        <taxon>Burkholderiaceae</taxon>
        <taxon>Caballeronia</taxon>
    </lineage>
</organism>
<dbReference type="SUPFAM" id="SSF46689">
    <property type="entry name" value="Homeodomain-like"/>
    <property type="match status" value="2"/>
</dbReference>
<dbReference type="InterPro" id="IPR032783">
    <property type="entry name" value="AraC_lig"/>
</dbReference>
<reference evidence="5 6" key="1">
    <citation type="submission" date="2024-10" db="EMBL/GenBank/DDBJ databases">
        <authorList>
            <person name="Deangelis K."/>
            <person name="Huntemann M."/>
            <person name="Clum A."/>
            <person name="Wang J."/>
            <person name="Palaniappan K."/>
            <person name="Ritter S."/>
            <person name="Chen I.-M."/>
            <person name="Stamatis D."/>
            <person name="Reddy T."/>
            <person name="O'Malley R."/>
            <person name="Daum C."/>
            <person name="Ng V."/>
            <person name="Ivanova N."/>
            <person name="Kyrpides N."/>
            <person name="Woyke T."/>
        </authorList>
    </citation>
    <scope>NUCLEOTIDE SEQUENCE [LARGE SCALE GENOMIC DNA]</scope>
    <source>
        <strain evidence="5 6">GAS97</strain>
    </source>
</reference>
<dbReference type="PROSITE" id="PS01124">
    <property type="entry name" value="HTH_ARAC_FAMILY_2"/>
    <property type="match status" value="1"/>
</dbReference>
<dbReference type="Proteomes" id="UP001620514">
    <property type="component" value="Unassembled WGS sequence"/>
</dbReference>
<dbReference type="InterPro" id="IPR009057">
    <property type="entry name" value="Homeodomain-like_sf"/>
</dbReference>
<evidence type="ECO:0000313" key="6">
    <source>
        <dbReference type="Proteomes" id="UP001620514"/>
    </source>
</evidence>
<sequence>MRSLSHYTERMTELPAPEDPLGEALHFLRMSGTFYCRSEFTAPWALELPAFKHCLMFHVVMTGQCLLEVDGVEPRLLRPGDLALVPHGAGHRLMSEAGVRPGKLFDLPRDSLSNRYEVLRHGEGGAATTMICALVRFDHPAAHQLIRLLPKLICVDTWKSPEMEWIQSTLRFVAAEAQHLNAGGETVITRLADILVILAIRAWIAQASQAQTGWLGALRDKQIGRAIGMIHRDSASAWTVASLAGAVGMSRSAFSARFTKLVGEPAMHYAVRWKMQAALTRLRETDSSLAELANSLGYDSEAAFSRAFKRIMGVSPGAARRTARANAAELPLGRPDAIDAY</sequence>
<evidence type="ECO:0000256" key="2">
    <source>
        <dbReference type="ARBA" id="ARBA00023125"/>
    </source>
</evidence>
<dbReference type="InterPro" id="IPR050204">
    <property type="entry name" value="AraC_XylS_family_regulators"/>
</dbReference>
<keyword evidence="3" id="KW-0804">Transcription</keyword>
<name>A0ABW8MEP0_9BURK</name>
<dbReference type="InterPro" id="IPR018062">
    <property type="entry name" value="HTH_AraC-typ_CS"/>
</dbReference>
<dbReference type="SMART" id="SM00342">
    <property type="entry name" value="HTH_ARAC"/>
    <property type="match status" value="1"/>
</dbReference>
<keyword evidence="2" id="KW-0238">DNA-binding</keyword>
<keyword evidence="6" id="KW-1185">Reference proteome</keyword>
<dbReference type="Pfam" id="PF12833">
    <property type="entry name" value="HTH_18"/>
    <property type="match status" value="1"/>
</dbReference>
<evidence type="ECO:0000259" key="4">
    <source>
        <dbReference type="PROSITE" id="PS01124"/>
    </source>
</evidence>
<dbReference type="Pfam" id="PF12852">
    <property type="entry name" value="Cupin_6"/>
    <property type="match status" value="1"/>
</dbReference>
<evidence type="ECO:0000256" key="3">
    <source>
        <dbReference type="ARBA" id="ARBA00023163"/>
    </source>
</evidence>
<reference evidence="5 6" key="2">
    <citation type="submission" date="2024-11" db="EMBL/GenBank/DDBJ databases">
        <title>Using genomics to understand microbial adaptation to soil warming.</title>
        <authorList>
            <person name="Deangelis K.M. PhD."/>
        </authorList>
    </citation>
    <scope>NUCLEOTIDE SEQUENCE [LARGE SCALE GENOMIC DNA]</scope>
    <source>
        <strain evidence="5 6">GAS97</strain>
    </source>
</reference>
<keyword evidence="1" id="KW-0805">Transcription regulation</keyword>
<feature type="domain" description="HTH araC/xylS-type" evidence="4">
    <location>
        <begin position="224"/>
        <end position="322"/>
    </location>
</feature>
<dbReference type="InterPro" id="IPR020449">
    <property type="entry name" value="Tscrpt_reg_AraC-type_HTH"/>
</dbReference>
<dbReference type="PANTHER" id="PTHR46796">
    <property type="entry name" value="HTH-TYPE TRANSCRIPTIONAL ACTIVATOR RHAS-RELATED"/>
    <property type="match status" value="1"/>
</dbReference>
<protein>
    <submittedName>
        <fullName evidence="5">AraC-like DNA-binding protein</fullName>
    </submittedName>
</protein>
<dbReference type="EMBL" id="JBIYDN010000004">
    <property type="protein sequence ID" value="MFK4441809.1"/>
    <property type="molecule type" value="Genomic_DNA"/>
</dbReference>
<dbReference type="PROSITE" id="PS00041">
    <property type="entry name" value="HTH_ARAC_FAMILY_1"/>
    <property type="match status" value="1"/>
</dbReference>